<evidence type="ECO:0000256" key="7">
    <source>
        <dbReference type="SAM" id="Phobius"/>
    </source>
</evidence>
<feature type="domain" description="Glycine transporter" evidence="8">
    <location>
        <begin position="8"/>
        <end position="83"/>
    </location>
</feature>
<evidence type="ECO:0000256" key="2">
    <source>
        <dbReference type="ARBA" id="ARBA00008193"/>
    </source>
</evidence>
<keyword evidence="6 7" id="KW-0472">Membrane</keyword>
<feature type="transmembrane region" description="Helical" evidence="7">
    <location>
        <begin position="62"/>
        <end position="82"/>
    </location>
</feature>
<feature type="transmembrane region" description="Helical" evidence="7">
    <location>
        <begin position="120"/>
        <end position="140"/>
    </location>
</feature>
<feature type="transmembrane region" description="Helical" evidence="7">
    <location>
        <begin position="152"/>
        <end position="170"/>
    </location>
</feature>
<dbReference type="PANTHER" id="PTHR30506:SF3">
    <property type="entry name" value="UPF0126 INNER MEMBRANE PROTEIN YADS-RELATED"/>
    <property type="match status" value="1"/>
</dbReference>
<accession>A0A1I5VG45</accession>
<feature type="domain" description="Glycine transporter" evidence="8">
    <location>
        <begin position="95"/>
        <end position="166"/>
    </location>
</feature>
<keyword evidence="5 7" id="KW-1133">Transmembrane helix</keyword>
<feature type="transmembrane region" description="Helical" evidence="7">
    <location>
        <begin position="176"/>
        <end position="197"/>
    </location>
</feature>
<comment type="subcellular location">
    <subcellularLocation>
        <location evidence="1">Cell membrane</location>
        <topology evidence="1">Multi-pass membrane protein</topology>
    </subcellularLocation>
</comment>
<name>A0A1I5VG45_9RHOB</name>
<comment type="similarity">
    <text evidence="2">Belongs to the UPF0126 family.</text>
</comment>
<dbReference type="AlphaFoldDB" id="A0A1I5VG45"/>
<evidence type="ECO:0000313" key="9">
    <source>
        <dbReference type="EMBL" id="SFQ06514.1"/>
    </source>
</evidence>
<evidence type="ECO:0000259" key="8">
    <source>
        <dbReference type="Pfam" id="PF03458"/>
    </source>
</evidence>
<reference evidence="9 10" key="1">
    <citation type="submission" date="2016-10" db="EMBL/GenBank/DDBJ databases">
        <authorList>
            <person name="de Groot N.N."/>
        </authorList>
    </citation>
    <scope>NUCLEOTIDE SEQUENCE [LARGE SCALE GENOMIC DNA]</scope>
    <source>
        <strain evidence="9 10">DSM 19547</strain>
    </source>
</reference>
<dbReference type="RefSeq" id="WP_093425208.1">
    <property type="nucleotide sequence ID" value="NZ_FOXA01000030.1"/>
</dbReference>
<protein>
    <submittedName>
        <fullName evidence="9">Uncharacterized membrane protein YeiH</fullName>
    </submittedName>
</protein>
<evidence type="ECO:0000256" key="4">
    <source>
        <dbReference type="ARBA" id="ARBA00022692"/>
    </source>
</evidence>
<keyword evidence="3" id="KW-1003">Cell membrane</keyword>
<gene>
    <name evidence="9" type="ORF">SAMN04488047_13025</name>
</gene>
<dbReference type="STRING" id="441119.SAMN04488047_13025"/>
<evidence type="ECO:0000256" key="3">
    <source>
        <dbReference type="ARBA" id="ARBA00022475"/>
    </source>
</evidence>
<feature type="transmembrane region" description="Helical" evidence="7">
    <location>
        <begin position="94"/>
        <end position="114"/>
    </location>
</feature>
<dbReference type="InterPro" id="IPR005115">
    <property type="entry name" value="Gly_transporter"/>
</dbReference>
<feature type="transmembrane region" description="Helical" evidence="7">
    <location>
        <begin position="6"/>
        <end position="26"/>
    </location>
</feature>
<keyword evidence="10" id="KW-1185">Reference proteome</keyword>
<keyword evidence="4 7" id="KW-0812">Transmembrane</keyword>
<proteinExistence type="inferred from homology"/>
<dbReference type="GO" id="GO:0005886">
    <property type="term" value="C:plasma membrane"/>
    <property type="evidence" value="ECO:0007669"/>
    <property type="project" value="UniProtKB-SubCell"/>
</dbReference>
<dbReference type="EMBL" id="FOXA01000030">
    <property type="protein sequence ID" value="SFQ06514.1"/>
    <property type="molecule type" value="Genomic_DNA"/>
</dbReference>
<dbReference type="Proteomes" id="UP000199356">
    <property type="component" value="Unassembled WGS sequence"/>
</dbReference>
<dbReference type="PANTHER" id="PTHR30506">
    <property type="entry name" value="INNER MEMBRANE PROTEIN"/>
    <property type="match status" value="1"/>
</dbReference>
<evidence type="ECO:0000256" key="1">
    <source>
        <dbReference type="ARBA" id="ARBA00004651"/>
    </source>
</evidence>
<evidence type="ECO:0000256" key="5">
    <source>
        <dbReference type="ARBA" id="ARBA00022989"/>
    </source>
</evidence>
<organism evidence="9 10">
    <name type="scientific">Tranquillimonas alkanivorans</name>
    <dbReference type="NCBI Taxonomy" id="441119"/>
    <lineage>
        <taxon>Bacteria</taxon>
        <taxon>Pseudomonadati</taxon>
        <taxon>Pseudomonadota</taxon>
        <taxon>Alphaproteobacteria</taxon>
        <taxon>Rhodobacterales</taxon>
        <taxon>Roseobacteraceae</taxon>
        <taxon>Tranquillimonas</taxon>
    </lineage>
</organism>
<dbReference type="Pfam" id="PF03458">
    <property type="entry name" value="Gly_transporter"/>
    <property type="match status" value="2"/>
</dbReference>
<evidence type="ECO:0000313" key="10">
    <source>
        <dbReference type="Proteomes" id="UP000199356"/>
    </source>
</evidence>
<sequence length="206" mass="21042">MQVLPLGLWLDLLGTFVFGLSGGMLAVRRELDVFGITVLAVAAALAGGMLRDIALGATPPAAFADGCYLVAALGSALCAFFGHRLIARLNKPVMILDAIGLGLFAVSGCGKALSFGLDPLPAVVLGILTAVGGGTVRDVLVAEVPRVLREEVYALAALLGALVVVLGAALDLNEGWTAAAGVAAAAAFRIVSVWRGWQAPRAPRSR</sequence>
<evidence type="ECO:0000256" key="6">
    <source>
        <dbReference type="ARBA" id="ARBA00023136"/>
    </source>
</evidence>
<dbReference type="OrthoDB" id="9791874at2"/>
<feature type="transmembrane region" description="Helical" evidence="7">
    <location>
        <begin position="33"/>
        <end position="50"/>
    </location>
</feature>